<protein>
    <submittedName>
        <fullName evidence="2">Uncharacterized protein</fullName>
    </submittedName>
</protein>
<comment type="caution">
    <text evidence="2">The sequence shown here is derived from an EMBL/GenBank/DDBJ whole genome shotgun (WGS) entry which is preliminary data.</text>
</comment>
<name>A0A7X4YGX7_9BACT</name>
<feature type="chain" id="PRO_5031089826" evidence="1">
    <location>
        <begin position="23"/>
        <end position="217"/>
    </location>
</feature>
<dbReference type="AlphaFoldDB" id="A0A7X4YGX7"/>
<proteinExistence type="predicted"/>
<evidence type="ECO:0000313" key="2">
    <source>
        <dbReference type="EMBL" id="NBC45174.1"/>
    </source>
</evidence>
<evidence type="ECO:0000256" key="1">
    <source>
        <dbReference type="SAM" id="SignalP"/>
    </source>
</evidence>
<gene>
    <name evidence="2" type="ORF">GTZ93_35775</name>
</gene>
<dbReference type="EMBL" id="JAAAPK010000012">
    <property type="protein sequence ID" value="NBC45174.1"/>
    <property type="molecule type" value="Genomic_DNA"/>
</dbReference>
<sequence>MKRLLTVVASMCMLLGSTTVLAEGPASGSGTSSRKEGMAARAQALLARIQAEGLVSVTLRAQDPVDVGLLRLVSQFDGTLPGTAEARALLALRPVTARPLSILAGGTPSSSGALLEDIYTVTVRNLTSADWFDIVVFYKRVGLSGVVYLEAFDVQPNAAPVFQMGVCSQMESYVVGFFIGDDLVAQIPSSGNMTPTLASIYNPSDIEPCADSWSIAD</sequence>
<reference evidence="2 3" key="1">
    <citation type="submission" date="2020-01" db="EMBL/GenBank/DDBJ databases">
        <title>The draft genome sequence of Corallococcus exiguus DSM 14696.</title>
        <authorList>
            <person name="Zhang X."/>
            <person name="Zhu H."/>
        </authorList>
    </citation>
    <scope>NUCLEOTIDE SEQUENCE [LARGE SCALE GENOMIC DNA]</scope>
    <source>
        <strain evidence="2 3">DSM 14696</strain>
    </source>
</reference>
<keyword evidence="1" id="KW-0732">Signal</keyword>
<dbReference type="Proteomes" id="UP000537825">
    <property type="component" value="Unassembled WGS sequence"/>
</dbReference>
<keyword evidence="3" id="KW-1185">Reference proteome</keyword>
<evidence type="ECO:0000313" key="3">
    <source>
        <dbReference type="Proteomes" id="UP000537825"/>
    </source>
</evidence>
<feature type="signal peptide" evidence="1">
    <location>
        <begin position="1"/>
        <end position="22"/>
    </location>
</feature>
<organism evidence="2 3">
    <name type="scientific">Corallococcus exiguus</name>
    <dbReference type="NCBI Taxonomy" id="83462"/>
    <lineage>
        <taxon>Bacteria</taxon>
        <taxon>Pseudomonadati</taxon>
        <taxon>Myxococcota</taxon>
        <taxon>Myxococcia</taxon>
        <taxon>Myxococcales</taxon>
        <taxon>Cystobacterineae</taxon>
        <taxon>Myxococcaceae</taxon>
        <taxon>Corallococcus</taxon>
    </lineage>
</organism>
<accession>A0A7X4YGX7</accession>
<dbReference type="RefSeq" id="WP_139917158.1">
    <property type="nucleotide sequence ID" value="NZ_CBCSLE010000065.1"/>
</dbReference>